<dbReference type="Proteomes" id="UP001277761">
    <property type="component" value="Unassembled WGS sequence"/>
</dbReference>
<dbReference type="SMART" id="SM00382">
    <property type="entry name" value="AAA"/>
    <property type="match status" value="1"/>
</dbReference>
<dbReference type="InterPro" id="IPR027417">
    <property type="entry name" value="P-loop_NTPase"/>
</dbReference>
<accession>A0ABU4VMD5</accession>
<sequence>MTATALRPTPSRRRAGRPPARPGTARPAARSADGASLHDLRERRDAARFVGREPELARLLDPADDASIVLLHGPAGVGKSALLRRLEQRARDAGRPVARLDLDAGDDLTAVADAVAALPADGPSLLLLDATDGVVHLHGHLQRRVLPDAPAGLRVVLAARRDPSARWSDEGWDALVARIPLEPLDRTAAEALLAQRGVPAERHERLLRWSRGLPLALVLAADAEQGAAPGGLAQELLHRLAGDELAAADPDVLAVTAILPAVDGRLLAGVLPGLDGDAAEAWLRARTVSREVGTRVGLHDHLRAALAAELRRRAPLQERALRRTIADHLHQRATLGEPWLLDDLVEAVPTAADRAALRAVVAAGGARPEDVHARVLATLGVAVPAVDRGALCVAVVRDALRAFHDPLTLAASPLARGAGPEERAASVRRRLAAGIERAFGATPDEQLQRAVLQRGYLDADRGHGPAARELHLSRSAYFRRLASATERLALLLGQERPSRA</sequence>
<name>A0ABU4VMD5_9ACTN</name>
<evidence type="ECO:0000259" key="2">
    <source>
        <dbReference type="SMART" id="SM00382"/>
    </source>
</evidence>
<protein>
    <recommendedName>
        <fullName evidence="2">AAA+ ATPase domain-containing protein</fullName>
    </recommendedName>
</protein>
<feature type="region of interest" description="Disordered" evidence="1">
    <location>
        <begin position="1"/>
        <end position="41"/>
    </location>
</feature>
<keyword evidence="4" id="KW-1185">Reference proteome</keyword>
<comment type="caution">
    <text evidence="3">The sequence shown here is derived from an EMBL/GenBank/DDBJ whole genome shotgun (WGS) entry which is preliminary data.</text>
</comment>
<organism evidence="3 4">
    <name type="scientific">Patulibacter brassicae</name>
    <dbReference type="NCBI Taxonomy" id="1705717"/>
    <lineage>
        <taxon>Bacteria</taxon>
        <taxon>Bacillati</taxon>
        <taxon>Actinomycetota</taxon>
        <taxon>Thermoleophilia</taxon>
        <taxon>Solirubrobacterales</taxon>
        <taxon>Patulibacteraceae</taxon>
        <taxon>Patulibacter</taxon>
    </lineage>
</organism>
<evidence type="ECO:0000256" key="1">
    <source>
        <dbReference type="SAM" id="MobiDB-lite"/>
    </source>
</evidence>
<dbReference type="InterPro" id="IPR003593">
    <property type="entry name" value="AAA+_ATPase"/>
</dbReference>
<gene>
    <name evidence="3" type="ORF">SK069_13025</name>
</gene>
<feature type="compositionally biased region" description="Low complexity" evidence="1">
    <location>
        <begin position="22"/>
        <end position="32"/>
    </location>
</feature>
<dbReference type="Gene3D" id="3.40.50.300">
    <property type="entry name" value="P-loop containing nucleotide triphosphate hydrolases"/>
    <property type="match status" value="1"/>
</dbReference>
<evidence type="ECO:0000313" key="4">
    <source>
        <dbReference type="Proteomes" id="UP001277761"/>
    </source>
</evidence>
<feature type="domain" description="AAA+ ATPase" evidence="2">
    <location>
        <begin position="65"/>
        <end position="185"/>
    </location>
</feature>
<proteinExistence type="predicted"/>
<dbReference type="EMBL" id="JAXAVX010000006">
    <property type="protein sequence ID" value="MDX8152522.1"/>
    <property type="molecule type" value="Genomic_DNA"/>
</dbReference>
<dbReference type="RefSeq" id="WP_319954677.1">
    <property type="nucleotide sequence ID" value="NZ_JAXAVX010000006.1"/>
</dbReference>
<dbReference type="SUPFAM" id="SSF52540">
    <property type="entry name" value="P-loop containing nucleoside triphosphate hydrolases"/>
    <property type="match status" value="1"/>
</dbReference>
<reference evidence="3 4" key="1">
    <citation type="submission" date="2023-11" db="EMBL/GenBank/DDBJ databases">
        <authorList>
            <person name="Xu M."/>
            <person name="Jiang T."/>
        </authorList>
    </citation>
    <scope>NUCLEOTIDE SEQUENCE [LARGE SCALE GENOMIC DNA]</scope>
    <source>
        <strain evidence="3 4">SD</strain>
    </source>
</reference>
<evidence type="ECO:0000313" key="3">
    <source>
        <dbReference type="EMBL" id="MDX8152522.1"/>
    </source>
</evidence>